<dbReference type="InterPro" id="IPR036388">
    <property type="entry name" value="WH-like_DNA-bd_sf"/>
</dbReference>
<dbReference type="PRINTS" id="PR00039">
    <property type="entry name" value="HTHLYSR"/>
</dbReference>
<dbReference type="Gene3D" id="3.40.190.10">
    <property type="entry name" value="Periplasmic binding protein-like II"/>
    <property type="match status" value="1"/>
</dbReference>
<dbReference type="Proteomes" id="UP001264156">
    <property type="component" value="Unassembled WGS sequence"/>
</dbReference>
<evidence type="ECO:0000313" key="7">
    <source>
        <dbReference type="EMBL" id="MDR7943517.1"/>
    </source>
</evidence>
<reference evidence="7" key="3">
    <citation type="submission" date="2024-05" db="EMBL/GenBank/DDBJ databases">
        <title>Glyphosate-induced phosphonatase operons in soil bacteria of genus Achromobacter.</title>
        <authorList>
            <person name="Epiktetov D.O."/>
            <person name="Sviridov A.V."/>
            <person name="Tarlachkov S.V."/>
            <person name="Shushkova T.V."/>
            <person name="Toropygin I.Y."/>
            <person name="Leontievsky A."/>
        </authorList>
    </citation>
    <scope>NUCLEOTIDE SEQUENCE</scope>
    <source>
        <strain evidence="7">Kg 16</strain>
    </source>
</reference>
<dbReference type="EMBL" id="CYTK01000009">
    <property type="protein sequence ID" value="CUJ62961.1"/>
    <property type="molecule type" value="Genomic_DNA"/>
</dbReference>
<dbReference type="PANTHER" id="PTHR30419">
    <property type="entry name" value="HTH-TYPE TRANSCRIPTIONAL REGULATOR YBHD"/>
    <property type="match status" value="1"/>
</dbReference>
<dbReference type="Pfam" id="PF03466">
    <property type="entry name" value="LysR_substrate"/>
    <property type="match status" value="1"/>
</dbReference>
<keyword evidence="2" id="KW-0805">Transcription regulation</keyword>
<name>A0AAD2J3T9_ACHAE</name>
<evidence type="ECO:0000313" key="8">
    <source>
        <dbReference type="Proteomes" id="UP000044098"/>
    </source>
</evidence>
<feature type="domain" description="HTH lysR-type" evidence="5">
    <location>
        <begin position="1"/>
        <end position="58"/>
    </location>
</feature>
<comment type="caution">
    <text evidence="6">The sequence shown here is derived from an EMBL/GenBank/DDBJ whole genome shotgun (WGS) entry which is preliminary data.</text>
</comment>
<dbReference type="SUPFAM" id="SSF46785">
    <property type="entry name" value="Winged helix' DNA-binding domain"/>
    <property type="match status" value="1"/>
</dbReference>
<dbReference type="GO" id="GO:0003700">
    <property type="term" value="F:DNA-binding transcription factor activity"/>
    <property type="evidence" value="ECO:0007669"/>
    <property type="project" value="InterPro"/>
</dbReference>
<dbReference type="InterPro" id="IPR050950">
    <property type="entry name" value="HTH-type_LysR_regulators"/>
</dbReference>
<accession>A0AAD2J3T9</accession>
<dbReference type="SUPFAM" id="SSF53850">
    <property type="entry name" value="Periplasmic binding protein-like II"/>
    <property type="match status" value="1"/>
</dbReference>
<evidence type="ECO:0000256" key="3">
    <source>
        <dbReference type="ARBA" id="ARBA00023125"/>
    </source>
</evidence>
<organism evidence="6 8">
    <name type="scientific">Achromobacter aegrifaciens</name>
    <dbReference type="NCBI Taxonomy" id="1287736"/>
    <lineage>
        <taxon>Bacteria</taxon>
        <taxon>Pseudomonadati</taxon>
        <taxon>Pseudomonadota</taxon>
        <taxon>Betaproteobacteria</taxon>
        <taxon>Burkholderiales</taxon>
        <taxon>Alcaligenaceae</taxon>
        <taxon>Achromobacter</taxon>
    </lineage>
</organism>
<dbReference type="RefSeq" id="WP_054457570.1">
    <property type="nucleotide sequence ID" value="NZ_CADIKO010000003.1"/>
</dbReference>
<comment type="similarity">
    <text evidence="1">Belongs to the LysR transcriptional regulatory family.</text>
</comment>
<evidence type="ECO:0000256" key="4">
    <source>
        <dbReference type="ARBA" id="ARBA00023163"/>
    </source>
</evidence>
<dbReference type="InterPro" id="IPR036390">
    <property type="entry name" value="WH_DNA-bd_sf"/>
</dbReference>
<dbReference type="PROSITE" id="PS50931">
    <property type="entry name" value="HTH_LYSR"/>
    <property type="match status" value="1"/>
</dbReference>
<reference evidence="6 8" key="1">
    <citation type="submission" date="2015-09" db="EMBL/GenBank/DDBJ databases">
        <authorList>
            <consortium name="Pathogen Informatics"/>
        </authorList>
    </citation>
    <scope>NUCLEOTIDE SEQUENCE [LARGE SCALE GENOMIC DNA]</scope>
    <source>
        <strain evidence="6 8">2789STDY5608625</strain>
    </source>
</reference>
<dbReference type="Pfam" id="PF00126">
    <property type="entry name" value="HTH_1"/>
    <property type="match status" value="1"/>
</dbReference>
<evidence type="ECO:0000256" key="1">
    <source>
        <dbReference type="ARBA" id="ARBA00009437"/>
    </source>
</evidence>
<dbReference type="InterPro" id="IPR000847">
    <property type="entry name" value="LysR_HTH_N"/>
</dbReference>
<protein>
    <submittedName>
        <fullName evidence="6">HTH-type transcriptional regulator AbgR</fullName>
    </submittedName>
    <submittedName>
        <fullName evidence="7">LysR substrate-binding domain-containing protein</fullName>
    </submittedName>
</protein>
<sequence>MNLRQLRAFALIAEHGSIRAAARALSVTQPAATRSLRELEQTVGVDLVRRSVKGVELTTYGEALYKRAIVILQETRRAREEIGQMRDGEGGTLNLAVSSAALVVVPDALVAFRARMPRVAVSFNEVAPPYSHEQLESGRYDFLVQTEYDGEIIDGFAHRPLFTLPLAVGARLGHPLRKARSLAELHDAPWLVPGNPEAPTNLLRLAFAAHGLSLPRDTISCHSVAVALAIMAKSDALGIFVRPLFEHDLLPANMRMMPLAHELPSARISILAKKESPPTPAAECFIDCLIATRDSMFAASKEGRSSAQKSGLMDSAGLALP</sequence>
<dbReference type="FunFam" id="1.10.10.10:FF:000001">
    <property type="entry name" value="LysR family transcriptional regulator"/>
    <property type="match status" value="1"/>
</dbReference>
<evidence type="ECO:0000259" key="5">
    <source>
        <dbReference type="PROSITE" id="PS50931"/>
    </source>
</evidence>
<dbReference type="GO" id="GO:0005829">
    <property type="term" value="C:cytosol"/>
    <property type="evidence" value="ECO:0007669"/>
    <property type="project" value="TreeGrafter"/>
</dbReference>
<keyword evidence="4" id="KW-0804">Transcription</keyword>
<dbReference type="GeneID" id="84697227"/>
<proteinExistence type="inferred from homology"/>
<keyword evidence="9" id="KW-1185">Reference proteome</keyword>
<keyword evidence="3" id="KW-0238">DNA-binding</keyword>
<gene>
    <name evidence="6" type="primary">abgR_6</name>
    <name evidence="6" type="ORF">ERS370000_04947</name>
    <name evidence="7" type="ORF">RIU57_00270</name>
</gene>
<dbReference type="InterPro" id="IPR005119">
    <property type="entry name" value="LysR_subst-bd"/>
</dbReference>
<dbReference type="GO" id="GO:0003677">
    <property type="term" value="F:DNA binding"/>
    <property type="evidence" value="ECO:0007669"/>
    <property type="project" value="UniProtKB-KW"/>
</dbReference>
<evidence type="ECO:0000313" key="9">
    <source>
        <dbReference type="Proteomes" id="UP001264156"/>
    </source>
</evidence>
<dbReference type="Proteomes" id="UP000044098">
    <property type="component" value="Unassembled WGS sequence"/>
</dbReference>
<reference evidence="9" key="2">
    <citation type="submission" date="2023-07" db="EMBL/GenBank/DDBJ databases">
        <title>Glyphosate-induced phosphonatase operons in soil bacteria of genus Achromobacter.</title>
        <authorList>
            <person name="Epiktetov D.O."/>
            <person name="Sviridov A.V."/>
            <person name="Tarlachkov S.V."/>
            <person name="Shushkova T.V."/>
            <person name="Toropygin I.Y."/>
            <person name="Leontievsky A."/>
        </authorList>
    </citation>
    <scope>NUCLEOTIDE SEQUENCE [LARGE SCALE GENOMIC DNA]</scope>
    <source>
        <strain evidence="9">Kg 16</strain>
    </source>
</reference>
<dbReference type="PANTHER" id="PTHR30419:SF30">
    <property type="entry name" value="LYSR FAMILY TRANSCRIPTIONAL REGULATOR"/>
    <property type="match status" value="1"/>
</dbReference>
<dbReference type="AlphaFoldDB" id="A0AAD2J3T9"/>
<evidence type="ECO:0000256" key="2">
    <source>
        <dbReference type="ARBA" id="ARBA00023015"/>
    </source>
</evidence>
<dbReference type="EMBL" id="JAVKVN010000001">
    <property type="protein sequence ID" value="MDR7943517.1"/>
    <property type="molecule type" value="Genomic_DNA"/>
</dbReference>
<evidence type="ECO:0000313" key="6">
    <source>
        <dbReference type="EMBL" id="CUJ62961.1"/>
    </source>
</evidence>
<dbReference type="Gene3D" id="1.10.10.10">
    <property type="entry name" value="Winged helix-like DNA-binding domain superfamily/Winged helix DNA-binding domain"/>
    <property type="match status" value="1"/>
</dbReference>